<name>A0ABV6XCI4_9ACTN</name>
<feature type="transmembrane region" description="Helical" evidence="2">
    <location>
        <begin position="122"/>
        <end position="140"/>
    </location>
</feature>
<dbReference type="EMBL" id="JBHEZY010000024">
    <property type="protein sequence ID" value="MFC1435994.1"/>
    <property type="molecule type" value="Genomic_DNA"/>
</dbReference>
<feature type="transmembrane region" description="Helical" evidence="2">
    <location>
        <begin position="147"/>
        <end position="168"/>
    </location>
</feature>
<protein>
    <submittedName>
        <fullName evidence="3">Uncharacterized protein</fullName>
    </submittedName>
</protein>
<dbReference type="Proteomes" id="UP001592530">
    <property type="component" value="Unassembled WGS sequence"/>
</dbReference>
<reference evidence="3 4" key="1">
    <citation type="submission" date="2024-09" db="EMBL/GenBank/DDBJ databases">
        <authorList>
            <person name="Lee S.D."/>
        </authorList>
    </citation>
    <scope>NUCLEOTIDE SEQUENCE [LARGE SCALE GENOMIC DNA]</scope>
    <source>
        <strain evidence="3 4">N1-3</strain>
    </source>
</reference>
<keyword evidence="2" id="KW-0812">Transmembrane</keyword>
<keyword evidence="2" id="KW-1133">Transmembrane helix</keyword>
<organism evidence="3 4">
    <name type="scientific">Streptacidiphilus alkalitolerans</name>
    <dbReference type="NCBI Taxonomy" id="3342712"/>
    <lineage>
        <taxon>Bacteria</taxon>
        <taxon>Bacillati</taxon>
        <taxon>Actinomycetota</taxon>
        <taxon>Actinomycetes</taxon>
        <taxon>Kitasatosporales</taxon>
        <taxon>Streptomycetaceae</taxon>
        <taxon>Streptacidiphilus</taxon>
    </lineage>
</organism>
<feature type="region of interest" description="Disordered" evidence="1">
    <location>
        <begin position="1"/>
        <end position="46"/>
    </location>
</feature>
<evidence type="ECO:0000256" key="2">
    <source>
        <dbReference type="SAM" id="Phobius"/>
    </source>
</evidence>
<evidence type="ECO:0000256" key="1">
    <source>
        <dbReference type="SAM" id="MobiDB-lite"/>
    </source>
</evidence>
<dbReference type="RefSeq" id="WP_380559375.1">
    <property type="nucleotide sequence ID" value="NZ_JBHEZY010000024.1"/>
</dbReference>
<sequence length="175" mass="18837">MTGDGPDYWWTSTPPSGPSGQQPDPPDDGTWGTPEPPVYGDPDPVREDLRDAADAMRSAAEAIRDAATPSAPGPERNWDFSWITGWLRTSVHGIACKRALYSSGPGAALMLFYYEVSSGHDPGGMAVMLILLAALVNAVIRSSFSRWLMWGTILGPLMYPPALVAIAFDLAQVLF</sequence>
<comment type="caution">
    <text evidence="3">The sequence shown here is derived from an EMBL/GenBank/DDBJ whole genome shotgun (WGS) entry which is preliminary data.</text>
</comment>
<accession>A0ABV6XCI4</accession>
<evidence type="ECO:0000313" key="4">
    <source>
        <dbReference type="Proteomes" id="UP001592530"/>
    </source>
</evidence>
<keyword evidence="2" id="KW-0472">Membrane</keyword>
<feature type="compositionally biased region" description="Low complexity" evidence="1">
    <location>
        <begin position="9"/>
        <end position="33"/>
    </location>
</feature>
<gene>
    <name evidence="3" type="ORF">ACEZDB_35715</name>
</gene>
<proteinExistence type="predicted"/>
<evidence type="ECO:0000313" key="3">
    <source>
        <dbReference type="EMBL" id="MFC1435994.1"/>
    </source>
</evidence>